<dbReference type="Gene3D" id="3.40.50.2000">
    <property type="entry name" value="Glycogen Phosphorylase B"/>
    <property type="match status" value="1"/>
</dbReference>
<comment type="caution">
    <text evidence="1">The sequence shown here is derived from an EMBL/GenBank/DDBJ whole genome shotgun (WGS) entry which is preliminary data.</text>
</comment>
<dbReference type="InterPro" id="IPR050481">
    <property type="entry name" value="UDP-glycosyltransf_plant"/>
</dbReference>
<sequence>MDEIQHLKAAYDILGHQVKQFVANESPDWIIQDFIPCWVAEIAREYGVPLITFSVYSTATLGFHGPLEYLTNDGHVKYWTSLESMMPSPEWVTFSSSVAFGATRKMSHLPGSLGKMRSV</sequence>
<proteinExistence type="predicted"/>
<accession>A0A822Z3G6</accession>
<dbReference type="PANTHER" id="PTHR48049">
    <property type="entry name" value="GLYCOSYLTRANSFERASE"/>
    <property type="match status" value="1"/>
</dbReference>
<dbReference type="GO" id="GO:0035251">
    <property type="term" value="F:UDP-glucosyltransferase activity"/>
    <property type="evidence" value="ECO:0007669"/>
    <property type="project" value="InterPro"/>
</dbReference>
<reference evidence="1 2" key="1">
    <citation type="journal article" date="2020" name="Mol. Biol. Evol.">
        <title>Distinct Expression and Methylation Patterns for Genes with Different Fates following a Single Whole-Genome Duplication in Flowering Plants.</title>
        <authorList>
            <person name="Shi T."/>
            <person name="Rahmani R.S."/>
            <person name="Gugger P.F."/>
            <person name="Wang M."/>
            <person name="Li H."/>
            <person name="Zhang Y."/>
            <person name="Li Z."/>
            <person name="Wang Q."/>
            <person name="Van de Peer Y."/>
            <person name="Marchal K."/>
            <person name="Chen J."/>
        </authorList>
    </citation>
    <scope>NUCLEOTIDE SEQUENCE [LARGE SCALE GENOMIC DNA]</scope>
    <source>
        <tissue evidence="1">Leaf</tissue>
    </source>
</reference>
<evidence type="ECO:0000313" key="1">
    <source>
        <dbReference type="EMBL" id="DAD39337.1"/>
    </source>
</evidence>
<evidence type="ECO:0000313" key="2">
    <source>
        <dbReference type="Proteomes" id="UP000607653"/>
    </source>
</evidence>
<dbReference type="SUPFAM" id="SSF53756">
    <property type="entry name" value="UDP-Glycosyltransferase/glycogen phosphorylase"/>
    <property type="match status" value="1"/>
</dbReference>
<keyword evidence="2" id="KW-1185">Reference proteome</keyword>
<dbReference type="EMBL" id="DUZY01000005">
    <property type="protein sequence ID" value="DAD39337.1"/>
    <property type="molecule type" value="Genomic_DNA"/>
</dbReference>
<protein>
    <submittedName>
        <fullName evidence="1">Uncharacterized protein</fullName>
    </submittedName>
</protein>
<dbReference type="AlphaFoldDB" id="A0A822Z3G6"/>
<name>A0A822Z3G6_NELNU</name>
<dbReference type="Proteomes" id="UP000607653">
    <property type="component" value="Unassembled WGS sequence"/>
</dbReference>
<organism evidence="1 2">
    <name type="scientific">Nelumbo nucifera</name>
    <name type="common">Sacred lotus</name>
    <dbReference type="NCBI Taxonomy" id="4432"/>
    <lineage>
        <taxon>Eukaryota</taxon>
        <taxon>Viridiplantae</taxon>
        <taxon>Streptophyta</taxon>
        <taxon>Embryophyta</taxon>
        <taxon>Tracheophyta</taxon>
        <taxon>Spermatophyta</taxon>
        <taxon>Magnoliopsida</taxon>
        <taxon>Proteales</taxon>
        <taxon>Nelumbonaceae</taxon>
        <taxon>Nelumbo</taxon>
    </lineage>
</organism>
<gene>
    <name evidence="1" type="ORF">HUJ06_013660</name>
</gene>
<dbReference type="PANTHER" id="PTHR48049:SF57">
    <property type="entry name" value="UDP-GLYCOSYLTRANSFERASE 91C1-LIKE"/>
    <property type="match status" value="1"/>
</dbReference>